<sequence>MKGAIWLFILAVLGQALPLAATPQVSSGSVVRLKDFKSDYIGQRTVDIWLPQGYSEQGKQKYAVLYMQDGQMLFDAKNSWNGQEWRVDEVASALLKQNQLMPFIVVAIHNAGDKRHSEYFPQQPFASLTAEQQKALYQLERSPGQKLFVTAVYSDLYLSFLVKELKPYIQSHFAVHQSKEYNLLMGSSMGGLISLYALLQYPDQFGAAACLSTHWPGIFQQQDNPVPEQFYAYLRQKLSPDSQSRLYFDYGDQTLDAWYPPLQHKVDQLLQQQDWPEGQWQTRFFPGADHSEQAWANRLEHPLRFLLGTAQ</sequence>
<keyword evidence="3" id="KW-1185">Reference proteome</keyword>
<comment type="caution">
    <text evidence="2">The sequence shown here is derived from an EMBL/GenBank/DDBJ whole genome shotgun (WGS) entry which is preliminary data.</text>
</comment>
<organism evidence="2 3">
    <name type="scientific">Rheinheimera mesophila</name>
    <dbReference type="NCBI Taxonomy" id="1547515"/>
    <lineage>
        <taxon>Bacteria</taxon>
        <taxon>Pseudomonadati</taxon>
        <taxon>Pseudomonadota</taxon>
        <taxon>Gammaproteobacteria</taxon>
        <taxon>Chromatiales</taxon>
        <taxon>Chromatiaceae</taxon>
        <taxon>Rheinheimera</taxon>
    </lineage>
</organism>
<dbReference type="RefSeq" id="WP_046521268.1">
    <property type="nucleotide sequence ID" value="NZ_LAVS01000091.1"/>
</dbReference>
<reference evidence="2 3" key="1">
    <citation type="submission" date="2018-11" db="EMBL/GenBank/DDBJ databases">
        <title>Draft genome analysis of Rheinheimera mesophila isolated from an industrial waste site.</title>
        <authorList>
            <person name="Yu Q."/>
            <person name="Qi Y."/>
            <person name="Zhang H."/>
            <person name="Lu Y."/>
            <person name="Pu J."/>
        </authorList>
    </citation>
    <scope>NUCLEOTIDE SEQUENCE [LARGE SCALE GENOMIC DNA]</scope>
    <source>
        <strain evidence="2 3">IITR13</strain>
    </source>
</reference>
<dbReference type="OrthoDB" id="9784036at2"/>
<dbReference type="Proteomes" id="UP000276260">
    <property type="component" value="Unassembled WGS sequence"/>
</dbReference>
<proteinExistence type="predicted"/>
<keyword evidence="1" id="KW-0732">Signal</keyword>
<feature type="signal peptide" evidence="1">
    <location>
        <begin position="1"/>
        <end position="21"/>
    </location>
</feature>
<dbReference type="PANTHER" id="PTHR48098">
    <property type="entry name" value="ENTEROCHELIN ESTERASE-RELATED"/>
    <property type="match status" value="1"/>
</dbReference>
<dbReference type="Gene3D" id="3.40.50.1820">
    <property type="entry name" value="alpha/beta hydrolase"/>
    <property type="match status" value="1"/>
</dbReference>
<feature type="chain" id="PRO_5018654881" evidence="1">
    <location>
        <begin position="22"/>
        <end position="311"/>
    </location>
</feature>
<dbReference type="InterPro" id="IPR050583">
    <property type="entry name" value="Mycobacterial_A85_antigen"/>
</dbReference>
<gene>
    <name evidence="2" type="ORF">EIK76_04880</name>
</gene>
<dbReference type="Pfam" id="PF00756">
    <property type="entry name" value="Esterase"/>
    <property type="match status" value="1"/>
</dbReference>
<dbReference type="EMBL" id="RRCF01000001">
    <property type="protein sequence ID" value="RRJ23406.1"/>
    <property type="molecule type" value="Genomic_DNA"/>
</dbReference>
<dbReference type="InterPro" id="IPR029058">
    <property type="entry name" value="AB_hydrolase_fold"/>
</dbReference>
<evidence type="ECO:0000313" key="2">
    <source>
        <dbReference type="EMBL" id="RRJ23406.1"/>
    </source>
</evidence>
<evidence type="ECO:0000256" key="1">
    <source>
        <dbReference type="SAM" id="SignalP"/>
    </source>
</evidence>
<name>A0A3P3QQ72_9GAMM</name>
<evidence type="ECO:0000313" key="3">
    <source>
        <dbReference type="Proteomes" id="UP000276260"/>
    </source>
</evidence>
<protein>
    <submittedName>
        <fullName evidence="2">Esterase</fullName>
    </submittedName>
</protein>
<dbReference type="InterPro" id="IPR000801">
    <property type="entry name" value="Esterase-like"/>
</dbReference>
<dbReference type="AlphaFoldDB" id="A0A3P3QQ72"/>
<dbReference type="PANTHER" id="PTHR48098:SF6">
    <property type="entry name" value="FERRI-BACILLIBACTIN ESTERASE BESA"/>
    <property type="match status" value="1"/>
</dbReference>
<dbReference type="SUPFAM" id="SSF53474">
    <property type="entry name" value="alpha/beta-Hydrolases"/>
    <property type="match status" value="1"/>
</dbReference>
<accession>A0A3P3QQ72</accession>